<comment type="caution">
    <text evidence="3">The sequence shown here is derived from an EMBL/GenBank/DDBJ whole genome shotgun (WGS) entry which is preliminary data.</text>
</comment>
<dbReference type="EMBL" id="MFEI01000008">
    <property type="protein sequence ID" value="OGE81317.1"/>
    <property type="molecule type" value="Genomic_DNA"/>
</dbReference>
<feature type="chain" id="PRO_5009520222" description="Alpha-galactosidase NEW3 domain-containing protein" evidence="2">
    <location>
        <begin position="19"/>
        <end position="162"/>
    </location>
</feature>
<organism evidence="3 4">
    <name type="scientific">Candidatus Doudnabacteria bacterium RIFCSPHIGHO2_01_FULL_43_23</name>
    <dbReference type="NCBI Taxonomy" id="1817822"/>
    <lineage>
        <taxon>Bacteria</taxon>
        <taxon>Candidatus Doudnaibacteriota</taxon>
    </lineage>
</organism>
<accession>A0A1F5NUG9</accession>
<evidence type="ECO:0000313" key="4">
    <source>
        <dbReference type="Proteomes" id="UP000177912"/>
    </source>
</evidence>
<dbReference type="STRING" id="1817822.A2826_02045"/>
<keyword evidence="1" id="KW-0812">Transmembrane</keyword>
<gene>
    <name evidence="3" type="ORF">A2826_02045</name>
</gene>
<evidence type="ECO:0000313" key="3">
    <source>
        <dbReference type="EMBL" id="OGE81317.1"/>
    </source>
</evidence>
<keyword evidence="1" id="KW-0472">Membrane</keyword>
<protein>
    <recommendedName>
        <fullName evidence="5">Alpha-galactosidase NEW3 domain-containing protein</fullName>
    </recommendedName>
</protein>
<keyword evidence="2" id="KW-0732">Signal</keyword>
<evidence type="ECO:0000256" key="1">
    <source>
        <dbReference type="SAM" id="Phobius"/>
    </source>
</evidence>
<feature type="transmembrane region" description="Helical" evidence="1">
    <location>
        <begin position="133"/>
        <end position="152"/>
    </location>
</feature>
<evidence type="ECO:0000256" key="2">
    <source>
        <dbReference type="SAM" id="SignalP"/>
    </source>
</evidence>
<dbReference type="Proteomes" id="UP000177912">
    <property type="component" value="Unassembled WGS sequence"/>
</dbReference>
<reference evidence="3 4" key="1">
    <citation type="journal article" date="2016" name="Nat. Commun.">
        <title>Thousands of microbial genomes shed light on interconnected biogeochemical processes in an aquifer system.</title>
        <authorList>
            <person name="Anantharaman K."/>
            <person name="Brown C.T."/>
            <person name="Hug L.A."/>
            <person name="Sharon I."/>
            <person name="Castelle C.J."/>
            <person name="Probst A.J."/>
            <person name="Thomas B.C."/>
            <person name="Singh A."/>
            <person name="Wilkins M.J."/>
            <person name="Karaoz U."/>
            <person name="Brodie E.L."/>
            <person name="Williams K.H."/>
            <person name="Hubbard S.S."/>
            <person name="Banfield J.F."/>
        </authorList>
    </citation>
    <scope>NUCLEOTIDE SEQUENCE [LARGE SCALE GENOMIC DNA]</scope>
</reference>
<proteinExistence type="predicted"/>
<dbReference type="AlphaFoldDB" id="A0A1F5NUG9"/>
<keyword evidence="1" id="KW-1133">Transmembrane helix</keyword>
<sequence>MKKLLLLIFLLIPLSAHAAGVEISPSRLHVAGQLGDEMSAEIVVSNPTADILLFDVYPDDFADSISVSPKSFTLESGERKKIQLQITAQNEGRLLTTNISVLAKPLAESRFSANTGIKIPLTITVASDTSDALPAWVFFVYLAMAMVILYLLSPYARRKKAF</sequence>
<feature type="signal peptide" evidence="2">
    <location>
        <begin position="1"/>
        <end position="18"/>
    </location>
</feature>
<name>A0A1F5NUG9_9BACT</name>
<evidence type="ECO:0008006" key="5">
    <source>
        <dbReference type="Google" id="ProtNLM"/>
    </source>
</evidence>